<evidence type="ECO:0000256" key="1">
    <source>
        <dbReference type="SAM" id="MobiDB-lite"/>
    </source>
</evidence>
<protein>
    <recommendedName>
        <fullName evidence="4">Deaminase</fullName>
    </recommendedName>
</protein>
<proteinExistence type="predicted"/>
<evidence type="ECO:0008006" key="4">
    <source>
        <dbReference type="Google" id="ProtNLM"/>
    </source>
</evidence>
<dbReference type="Pfam" id="PF14424">
    <property type="entry name" value="Toxin-deaminase"/>
    <property type="match status" value="1"/>
</dbReference>
<name>A0A482TET1_9EURY</name>
<dbReference type="Proteomes" id="UP000294028">
    <property type="component" value="Unassembled WGS sequence"/>
</dbReference>
<organism evidence="2 3">
    <name type="scientific">Halogeometricum borinquense</name>
    <dbReference type="NCBI Taxonomy" id="60847"/>
    <lineage>
        <taxon>Archaea</taxon>
        <taxon>Methanobacteriati</taxon>
        <taxon>Methanobacteriota</taxon>
        <taxon>Stenosarchaea group</taxon>
        <taxon>Halobacteria</taxon>
        <taxon>Halobacteriales</taxon>
        <taxon>Haloferacaceae</taxon>
        <taxon>Halogeometricum</taxon>
    </lineage>
</organism>
<evidence type="ECO:0000313" key="3">
    <source>
        <dbReference type="Proteomes" id="UP000294028"/>
    </source>
</evidence>
<feature type="region of interest" description="Disordered" evidence="1">
    <location>
        <begin position="104"/>
        <end position="125"/>
    </location>
</feature>
<dbReference type="AlphaFoldDB" id="A0A482TET1"/>
<accession>A0A482TET1</accession>
<comment type="caution">
    <text evidence="2">The sequence shown here is derived from an EMBL/GenBank/DDBJ whole genome shotgun (WGS) entry which is preliminary data.</text>
</comment>
<gene>
    <name evidence="2" type="ORF">ELS19_13435</name>
</gene>
<reference evidence="2 3" key="1">
    <citation type="submission" date="2018-12" db="EMBL/GenBank/DDBJ databases">
        <title>Genome analysis provides insights into bioremediation potentialities of Halogeometricum borinquense strain N11.</title>
        <authorList>
            <person name="Najjari A."/>
            <person name="Youssef N."/>
            <person name="Fhoula I."/>
            <person name="Ben Dhia O."/>
            <person name="Mahjoubi M."/>
            <person name="Ouzari H.I."/>
            <person name="Cherif A."/>
        </authorList>
    </citation>
    <scope>NUCLEOTIDE SEQUENCE [LARGE SCALE GENOMIC DNA]</scope>
    <source>
        <strain evidence="2 3">N11</strain>
    </source>
</reference>
<dbReference type="EMBL" id="RZHH01000002">
    <property type="protein sequence ID" value="RYJ14856.1"/>
    <property type="molecule type" value="Genomic_DNA"/>
</dbReference>
<sequence>MQQADIHIQRLNSQQVSQDPMEGWAEAFDIDEYIDDYAELIEDGRISPEAGEKVTRNLRKQVSELQERGGINDPKRLHQNIAFAEVNIGDSSFWVAAASGKRASNETDEDNPLLPGPFRDERNFDHRSNGEMKPYAMWDSEAKIIEHLAHEFDLENVEGQVKLFTERPPCDSCSILLEKFGWGSEDANEEFEGVEMNVSYDEGLRVEEKQ</sequence>
<dbReference type="InterPro" id="IPR032721">
    <property type="entry name" value="Toxin-deaminase"/>
</dbReference>
<evidence type="ECO:0000313" key="2">
    <source>
        <dbReference type="EMBL" id="RYJ14856.1"/>
    </source>
</evidence>